<evidence type="ECO:0000313" key="1">
    <source>
        <dbReference type="EMBL" id="MPM63161.1"/>
    </source>
</evidence>
<sequence length="159" mass="18022">MAIQRFQCFLAVIDHKPGWAAVDRRSPYFAHFLVGQREKRFNITGSHMRISALQVQFHLYRIYPGELAGDPDKHLACVCACLFLCSPDSLGDRIIHQIRVVPSGVRKTVIACYSRAYDVCALTACYFGNKRNDFARAKIDDRDRASHQTFIPISLAFAV</sequence>
<dbReference type="EMBL" id="VSSQ01019255">
    <property type="protein sequence ID" value="MPM63161.1"/>
    <property type="molecule type" value="Genomic_DNA"/>
</dbReference>
<name>A0A645BES6_9ZZZZ</name>
<dbReference type="AlphaFoldDB" id="A0A645BES6"/>
<protein>
    <submittedName>
        <fullName evidence="1">Uncharacterized protein</fullName>
    </submittedName>
</protein>
<comment type="caution">
    <text evidence="1">The sequence shown here is derived from an EMBL/GenBank/DDBJ whole genome shotgun (WGS) entry which is preliminary data.</text>
</comment>
<proteinExistence type="predicted"/>
<gene>
    <name evidence="1" type="ORF">SDC9_110041</name>
</gene>
<organism evidence="1">
    <name type="scientific">bioreactor metagenome</name>
    <dbReference type="NCBI Taxonomy" id="1076179"/>
    <lineage>
        <taxon>unclassified sequences</taxon>
        <taxon>metagenomes</taxon>
        <taxon>ecological metagenomes</taxon>
    </lineage>
</organism>
<reference evidence="1" key="1">
    <citation type="submission" date="2019-08" db="EMBL/GenBank/DDBJ databases">
        <authorList>
            <person name="Kucharzyk K."/>
            <person name="Murdoch R.W."/>
            <person name="Higgins S."/>
            <person name="Loffler F."/>
        </authorList>
    </citation>
    <scope>NUCLEOTIDE SEQUENCE</scope>
</reference>
<accession>A0A645BES6</accession>